<evidence type="ECO:0000259" key="3">
    <source>
        <dbReference type="Pfam" id="PF00150"/>
    </source>
</evidence>
<keyword evidence="2" id="KW-0326">Glycosidase</keyword>
<dbReference type="Pfam" id="PF00150">
    <property type="entry name" value="Cellulase"/>
    <property type="match status" value="1"/>
</dbReference>
<dbReference type="Proteomes" id="UP000075321">
    <property type="component" value="Unassembled WGS sequence"/>
</dbReference>
<dbReference type="OrthoDB" id="193399at2157"/>
<dbReference type="SUPFAM" id="SSF51445">
    <property type="entry name" value="(Trans)glycosidases"/>
    <property type="match status" value="1"/>
</dbReference>
<dbReference type="GO" id="GO:0004553">
    <property type="term" value="F:hydrolase activity, hydrolyzing O-glycosyl compounds"/>
    <property type="evidence" value="ECO:0007669"/>
    <property type="project" value="InterPro"/>
</dbReference>
<evidence type="ECO:0000256" key="1">
    <source>
        <dbReference type="ARBA" id="ARBA00022801"/>
    </source>
</evidence>
<comment type="caution">
    <text evidence="4">The sequence shown here is derived from an EMBL/GenBank/DDBJ whole genome shotgun (WGS) entry which is preliminary data.</text>
</comment>
<dbReference type="PANTHER" id="PTHR34142:SF1">
    <property type="entry name" value="GLYCOSIDE HYDROLASE FAMILY 5 DOMAIN-CONTAINING PROTEIN"/>
    <property type="match status" value="1"/>
</dbReference>
<dbReference type="PROSITE" id="PS00659">
    <property type="entry name" value="GLYCOSYL_HYDROL_F5"/>
    <property type="match status" value="1"/>
</dbReference>
<keyword evidence="5" id="KW-1185">Reference proteome</keyword>
<accession>A0A151AC13</accession>
<dbReference type="EMBL" id="LTAZ01000008">
    <property type="protein sequence ID" value="KYH25052.1"/>
    <property type="molecule type" value="Genomic_DNA"/>
</dbReference>
<reference evidence="4 5" key="1">
    <citation type="submission" date="2016-02" db="EMBL/GenBank/DDBJ databases">
        <title>Genome sequence of Halalkalicoccus paucihalophilus DSM 24557.</title>
        <authorList>
            <person name="Poehlein A."/>
            <person name="Daniel R."/>
        </authorList>
    </citation>
    <scope>NUCLEOTIDE SEQUENCE [LARGE SCALE GENOMIC DNA]</scope>
    <source>
        <strain evidence="4 5">DSM 24557</strain>
    </source>
</reference>
<dbReference type="AlphaFoldDB" id="A0A151AC13"/>
<dbReference type="GO" id="GO:0000272">
    <property type="term" value="P:polysaccharide catabolic process"/>
    <property type="evidence" value="ECO:0007669"/>
    <property type="project" value="InterPro"/>
</dbReference>
<name>A0A151AC13_9EURY</name>
<dbReference type="InterPro" id="IPR018087">
    <property type="entry name" value="Glyco_hydro_5_CS"/>
</dbReference>
<dbReference type="InterPro" id="IPR001547">
    <property type="entry name" value="Glyco_hydro_5"/>
</dbReference>
<dbReference type="PROSITE" id="PS51257">
    <property type="entry name" value="PROKAR_LIPOPROTEIN"/>
    <property type="match status" value="1"/>
</dbReference>
<feature type="domain" description="Glycoside hydrolase family 5" evidence="3">
    <location>
        <begin position="39"/>
        <end position="301"/>
    </location>
</feature>
<dbReference type="Gene3D" id="3.20.20.80">
    <property type="entry name" value="Glycosidases"/>
    <property type="match status" value="1"/>
</dbReference>
<keyword evidence="1 4" id="KW-0378">Hydrolase</keyword>
<gene>
    <name evidence="4" type="ORF">HAPAU_28730</name>
</gene>
<evidence type="ECO:0000256" key="2">
    <source>
        <dbReference type="ARBA" id="ARBA00023295"/>
    </source>
</evidence>
<dbReference type="RefSeq" id="WP_066383820.1">
    <property type="nucleotide sequence ID" value="NZ_LTAZ01000008.1"/>
</dbReference>
<evidence type="ECO:0000313" key="4">
    <source>
        <dbReference type="EMBL" id="KYH25052.1"/>
    </source>
</evidence>
<sequence>MKRRQLLGGILAVSLLSGCTGRPVERHGQLRVRDTVLVGEDGNPVQLTGMSSHGLQWYGWGDCLTTESLDVHEDWGGDVFRLAMYTEAGGYLSDPEGFTEQVHTLVEECTRRDQYAIIDWHILEDGDPMEHVEAATGFFERMAERYAEYDNVIYEICNEPNGTRYDDPTTPVDWARIKEYADEVIPHIRDHDETGVIVVGTPGYSSLEDLESLKANPLADDNVLYSYHFYAAGDRGSGATHDITPFKERLDEASDDIPVFVTEWGSMSWDGGGPSNFENSREMVDLMRDKDISWTFWNYSDDRLTSGIWAEGTCADSTWTDENLSDTGRWIRDRIRDH</sequence>
<dbReference type="InterPro" id="IPR017853">
    <property type="entry name" value="GH"/>
</dbReference>
<proteinExistence type="predicted"/>
<dbReference type="PANTHER" id="PTHR34142">
    <property type="entry name" value="ENDO-BETA-1,4-GLUCANASE A"/>
    <property type="match status" value="1"/>
</dbReference>
<dbReference type="PATRIC" id="fig|1008153.3.peg.2947"/>
<evidence type="ECO:0000313" key="5">
    <source>
        <dbReference type="Proteomes" id="UP000075321"/>
    </source>
</evidence>
<organism evidence="4 5">
    <name type="scientific">Halalkalicoccus paucihalophilus</name>
    <dbReference type="NCBI Taxonomy" id="1008153"/>
    <lineage>
        <taxon>Archaea</taxon>
        <taxon>Methanobacteriati</taxon>
        <taxon>Methanobacteriota</taxon>
        <taxon>Stenosarchaea group</taxon>
        <taxon>Halobacteria</taxon>
        <taxon>Halobacteriales</taxon>
        <taxon>Halococcaceae</taxon>
        <taxon>Halalkalicoccus</taxon>
    </lineage>
</organism>
<protein>
    <submittedName>
        <fullName evidence="4">Cellulase (Glycosyl hydrolase family 5)</fullName>
    </submittedName>
</protein>